<accession>A0A1H8X5W5</accession>
<dbReference type="Proteomes" id="UP000198582">
    <property type="component" value="Unassembled WGS sequence"/>
</dbReference>
<reference evidence="2 3" key="1">
    <citation type="submission" date="2016-10" db="EMBL/GenBank/DDBJ databases">
        <authorList>
            <person name="de Groot N.N."/>
        </authorList>
    </citation>
    <scope>NUCLEOTIDE SEQUENCE [LARGE SCALE GENOMIC DNA]</scope>
    <source>
        <strain evidence="2 3">DSM 44993</strain>
    </source>
</reference>
<organism evidence="2 3">
    <name type="scientific">Amycolatopsis saalfeldensis</name>
    <dbReference type="NCBI Taxonomy" id="394193"/>
    <lineage>
        <taxon>Bacteria</taxon>
        <taxon>Bacillati</taxon>
        <taxon>Actinomycetota</taxon>
        <taxon>Actinomycetes</taxon>
        <taxon>Pseudonocardiales</taxon>
        <taxon>Pseudonocardiaceae</taxon>
        <taxon>Amycolatopsis</taxon>
    </lineage>
</organism>
<name>A0A1H8X5W5_9PSEU</name>
<dbReference type="PANTHER" id="PTHR38600">
    <property type="entry name" value="TRANSCRIPTIONAL REGULATORY PROTEIN"/>
    <property type="match status" value="1"/>
</dbReference>
<gene>
    <name evidence="2" type="ORF">SAMN04489732_106263</name>
</gene>
<dbReference type="EMBL" id="FOEF01000006">
    <property type="protein sequence ID" value="SEP34708.1"/>
    <property type="molecule type" value="Genomic_DNA"/>
</dbReference>
<dbReference type="GO" id="GO:0003700">
    <property type="term" value="F:DNA-binding transcription factor activity"/>
    <property type="evidence" value="ECO:0007669"/>
    <property type="project" value="InterPro"/>
</dbReference>
<evidence type="ECO:0000313" key="3">
    <source>
        <dbReference type="Proteomes" id="UP000198582"/>
    </source>
</evidence>
<dbReference type="PROSITE" id="PS50987">
    <property type="entry name" value="HTH_ARSR_2"/>
    <property type="match status" value="1"/>
</dbReference>
<dbReference type="SMART" id="SM00418">
    <property type="entry name" value="HTH_ARSR"/>
    <property type="match status" value="1"/>
</dbReference>
<sequence length="114" mass="12856">MAADQLSATFSALADPTRRAILSRLAHGEATVNELAAPFEVSLQAVSKHLKVLEQAGLISRGRTRQWRPCRLEARPLAVVADWVSEYRQFWETGFDRLDEHLRQIQAAAKENDE</sequence>
<dbReference type="InterPro" id="IPR011991">
    <property type="entry name" value="ArsR-like_HTH"/>
</dbReference>
<dbReference type="OrthoDB" id="9806976at2"/>
<dbReference type="InterPro" id="IPR001845">
    <property type="entry name" value="HTH_ArsR_DNA-bd_dom"/>
</dbReference>
<feature type="domain" description="HTH arsR-type" evidence="1">
    <location>
        <begin position="1"/>
        <end position="92"/>
    </location>
</feature>
<dbReference type="RefSeq" id="WP_091617769.1">
    <property type="nucleotide sequence ID" value="NZ_FOEF01000006.1"/>
</dbReference>
<keyword evidence="3" id="KW-1185">Reference proteome</keyword>
<dbReference type="InterPro" id="IPR036390">
    <property type="entry name" value="WH_DNA-bd_sf"/>
</dbReference>
<dbReference type="Gene3D" id="1.10.10.10">
    <property type="entry name" value="Winged helix-like DNA-binding domain superfamily/Winged helix DNA-binding domain"/>
    <property type="match status" value="1"/>
</dbReference>
<keyword evidence="2" id="KW-0238">DNA-binding</keyword>
<protein>
    <submittedName>
        <fullName evidence="2">DNA-binding transcriptional regulator, ArsR family</fullName>
    </submittedName>
</protein>
<dbReference type="GO" id="GO:0003677">
    <property type="term" value="F:DNA binding"/>
    <property type="evidence" value="ECO:0007669"/>
    <property type="project" value="UniProtKB-KW"/>
</dbReference>
<dbReference type="CDD" id="cd00090">
    <property type="entry name" value="HTH_ARSR"/>
    <property type="match status" value="1"/>
</dbReference>
<dbReference type="NCBIfam" id="NF033788">
    <property type="entry name" value="HTH_metalloreg"/>
    <property type="match status" value="1"/>
</dbReference>
<dbReference type="PRINTS" id="PR00778">
    <property type="entry name" value="HTHARSR"/>
</dbReference>
<dbReference type="AlphaFoldDB" id="A0A1H8X5W5"/>
<proteinExistence type="predicted"/>
<evidence type="ECO:0000259" key="1">
    <source>
        <dbReference type="PROSITE" id="PS50987"/>
    </source>
</evidence>
<dbReference type="PANTHER" id="PTHR38600:SF2">
    <property type="entry name" value="SLL0088 PROTEIN"/>
    <property type="match status" value="1"/>
</dbReference>
<dbReference type="Pfam" id="PF12840">
    <property type="entry name" value="HTH_20"/>
    <property type="match status" value="1"/>
</dbReference>
<evidence type="ECO:0000313" key="2">
    <source>
        <dbReference type="EMBL" id="SEP34708.1"/>
    </source>
</evidence>
<dbReference type="STRING" id="394193.SAMN04489732_106263"/>
<dbReference type="SUPFAM" id="SSF46785">
    <property type="entry name" value="Winged helix' DNA-binding domain"/>
    <property type="match status" value="1"/>
</dbReference>
<dbReference type="InterPro" id="IPR036388">
    <property type="entry name" value="WH-like_DNA-bd_sf"/>
</dbReference>